<dbReference type="Proteomes" id="UP000786693">
    <property type="component" value="Unassembled WGS sequence"/>
</dbReference>
<feature type="transmembrane region" description="Helical" evidence="1">
    <location>
        <begin position="6"/>
        <end position="29"/>
    </location>
</feature>
<evidence type="ECO:0000313" key="3">
    <source>
        <dbReference type="Proteomes" id="UP000786693"/>
    </source>
</evidence>
<protein>
    <submittedName>
        <fullName evidence="2">Membrane protein</fullName>
    </submittedName>
</protein>
<keyword evidence="1" id="KW-0472">Membrane</keyword>
<organism evidence="2 3">
    <name type="scientific">Jannaschia pagri</name>
    <dbReference type="NCBI Taxonomy" id="2829797"/>
    <lineage>
        <taxon>Bacteria</taxon>
        <taxon>Pseudomonadati</taxon>
        <taxon>Pseudomonadota</taxon>
        <taxon>Alphaproteobacteria</taxon>
        <taxon>Rhodobacterales</taxon>
        <taxon>Roseobacteraceae</taxon>
        <taxon>Jannaschia</taxon>
    </lineage>
</organism>
<keyword evidence="1" id="KW-0812">Transmembrane</keyword>
<gene>
    <name evidence="2" type="ORF">JANAI62_13950</name>
</gene>
<dbReference type="RefSeq" id="WP_220748278.1">
    <property type="nucleotide sequence ID" value="NZ_BPFH01000002.1"/>
</dbReference>
<comment type="caution">
    <text evidence="2">The sequence shown here is derived from an EMBL/GenBank/DDBJ whole genome shotgun (WGS) entry which is preliminary data.</text>
</comment>
<keyword evidence="3" id="KW-1185">Reference proteome</keyword>
<feature type="transmembrane region" description="Helical" evidence="1">
    <location>
        <begin position="88"/>
        <end position="106"/>
    </location>
</feature>
<evidence type="ECO:0000256" key="1">
    <source>
        <dbReference type="SAM" id="Phobius"/>
    </source>
</evidence>
<dbReference type="EMBL" id="BPFH01000002">
    <property type="protein sequence ID" value="GIT94772.1"/>
    <property type="molecule type" value="Genomic_DNA"/>
</dbReference>
<sequence length="107" mass="11193">MSDGAIWTTIVLLGIGTYAIRFSFLGLIGNRALPPAVLRHLRYTGVAVLPGLVTPLVVWPSATDGEIDPVRLTAAVVALAVGVWRKDTIQSVLAGGITFGLGAWLVA</sequence>
<feature type="transmembrane region" description="Helical" evidence="1">
    <location>
        <begin position="41"/>
        <end position="62"/>
    </location>
</feature>
<reference evidence="2 3" key="1">
    <citation type="submission" date="2021-05" db="EMBL/GenBank/DDBJ databases">
        <title>Bacteria Genome sequencing.</title>
        <authorList>
            <person name="Takabe Y."/>
            <person name="Nakajima Y."/>
            <person name="Suzuki S."/>
            <person name="Shiozaki T."/>
        </authorList>
    </citation>
    <scope>NUCLEOTIDE SEQUENCE [LARGE SCALE GENOMIC DNA]</scope>
    <source>
        <strain evidence="2 3">AI_62</strain>
    </source>
</reference>
<accession>A0ABQ4NK59</accession>
<evidence type="ECO:0000313" key="2">
    <source>
        <dbReference type="EMBL" id="GIT94772.1"/>
    </source>
</evidence>
<name>A0ABQ4NK59_9RHOB</name>
<proteinExistence type="predicted"/>
<dbReference type="Pfam" id="PF05437">
    <property type="entry name" value="AzlD"/>
    <property type="match status" value="1"/>
</dbReference>
<dbReference type="InterPro" id="IPR008407">
    <property type="entry name" value="Brnchd-chn_aa_trnsp_AzlD"/>
</dbReference>
<keyword evidence="1" id="KW-1133">Transmembrane helix</keyword>